<dbReference type="Proteomes" id="UP000192738">
    <property type="component" value="Unassembled WGS sequence"/>
</dbReference>
<keyword evidence="2" id="KW-0342">GTP-binding</keyword>
<keyword evidence="1" id="KW-0547">Nucleotide-binding</keyword>
<feature type="domain" description="Hydrogen maturase F tetramerization" evidence="5">
    <location>
        <begin position="281"/>
        <end position="397"/>
    </location>
</feature>
<dbReference type="GO" id="GO:0005525">
    <property type="term" value="F:GTP binding"/>
    <property type="evidence" value="ECO:0007669"/>
    <property type="project" value="UniProtKB-KW"/>
</dbReference>
<dbReference type="Gene3D" id="3.40.50.11410">
    <property type="match status" value="1"/>
</dbReference>
<feature type="domain" description="Hydrogen maturase F dimerization" evidence="4">
    <location>
        <begin position="179"/>
        <end position="277"/>
    </location>
</feature>
<evidence type="ECO:0000256" key="1">
    <source>
        <dbReference type="ARBA" id="ARBA00022741"/>
    </source>
</evidence>
<accession>A0A1W2D1P2</accession>
<dbReference type="PANTHER" id="PTHR42714:SF6">
    <property type="entry name" value="TRANSLATION INITIATION FACTOR IF-2"/>
    <property type="match status" value="1"/>
</dbReference>
<dbReference type="InterPro" id="IPR040644">
    <property type="entry name" value="HydF_tetramer"/>
</dbReference>
<proteinExistence type="predicted"/>
<dbReference type="RefSeq" id="WP_084576685.1">
    <property type="nucleotide sequence ID" value="NZ_CP155572.1"/>
</dbReference>
<dbReference type="SUPFAM" id="SSF52540">
    <property type="entry name" value="P-loop containing nucleoside triphosphate hydrolases"/>
    <property type="match status" value="1"/>
</dbReference>
<dbReference type="InterPro" id="IPR027417">
    <property type="entry name" value="P-loop_NTPase"/>
</dbReference>
<dbReference type="PANTHER" id="PTHR42714">
    <property type="entry name" value="TRNA MODIFICATION GTPASE GTPBP3"/>
    <property type="match status" value="1"/>
</dbReference>
<dbReference type="InterPro" id="IPR006073">
    <property type="entry name" value="GTP-bd"/>
</dbReference>
<name>A0A1W2D1P2_9FIRM</name>
<dbReference type="InterPro" id="IPR041606">
    <property type="entry name" value="HydF_dimer"/>
</dbReference>
<dbReference type="InterPro" id="IPR005225">
    <property type="entry name" value="Small_GTP-bd"/>
</dbReference>
<dbReference type="STRING" id="112901.SAMN04488500_11340"/>
<dbReference type="Pfam" id="PF01926">
    <property type="entry name" value="MMR_HSR1"/>
    <property type="match status" value="1"/>
</dbReference>
<dbReference type="InterPro" id="IPR023873">
    <property type="entry name" value="FeFe-hyd_GTPase_HydF"/>
</dbReference>
<dbReference type="CDD" id="cd00880">
    <property type="entry name" value="Era_like"/>
    <property type="match status" value="1"/>
</dbReference>
<dbReference type="GO" id="GO:0002098">
    <property type="term" value="P:tRNA wobble uridine modification"/>
    <property type="evidence" value="ECO:0007669"/>
    <property type="project" value="TreeGrafter"/>
</dbReference>
<evidence type="ECO:0000313" key="6">
    <source>
        <dbReference type="EMBL" id="SMC91555.1"/>
    </source>
</evidence>
<evidence type="ECO:0000259" key="4">
    <source>
        <dbReference type="Pfam" id="PF18128"/>
    </source>
</evidence>
<dbReference type="OrthoDB" id="9811338at2"/>
<protein>
    <submittedName>
        <fullName evidence="6">[FeFe] hydrogenase H-cluster maturation GTPase HydF</fullName>
    </submittedName>
</protein>
<keyword evidence="7" id="KW-1185">Reference proteome</keyword>
<evidence type="ECO:0000259" key="5">
    <source>
        <dbReference type="Pfam" id="PF18133"/>
    </source>
</evidence>
<dbReference type="Gene3D" id="3.40.50.300">
    <property type="entry name" value="P-loop containing nucleotide triphosphate hydrolases"/>
    <property type="match status" value="1"/>
</dbReference>
<evidence type="ECO:0000313" key="7">
    <source>
        <dbReference type="Proteomes" id="UP000192738"/>
    </source>
</evidence>
<reference evidence="6 7" key="1">
    <citation type="submission" date="2017-04" db="EMBL/GenBank/DDBJ databases">
        <authorList>
            <person name="Afonso C.L."/>
            <person name="Miller P.J."/>
            <person name="Scott M.A."/>
            <person name="Spackman E."/>
            <person name="Goraichik I."/>
            <person name="Dimitrov K.M."/>
            <person name="Suarez D.L."/>
            <person name="Swayne D.E."/>
        </authorList>
    </citation>
    <scope>NUCLEOTIDE SEQUENCE [LARGE SCALE GENOMIC DNA]</scope>
    <source>
        <strain evidence="6 7">DSM 5090</strain>
    </source>
</reference>
<dbReference type="GO" id="GO:0030488">
    <property type="term" value="P:tRNA methylation"/>
    <property type="evidence" value="ECO:0007669"/>
    <property type="project" value="TreeGrafter"/>
</dbReference>
<dbReference type="EMBL" id="FWXI01000013">
    <property type="protein sequence ID" value="SMC91555.1"/>
    <property type="molecule type" value="Genomic_DNA"/>
</dbReference>
<dbReference type="Pfam" id="PF18128">
    <property type="entry name" value="HydF_dimer"/>
    <property type="match status" value="1"/>
</dbReference>
<evidence type="ECO:0000256" key="2">
    <source>
        <dbReference type="ARBA" id="ARBA00023134"/>
    </source>
</evidence>
<gene>
    <name evidence="6" type="ORF">SAMN04488500_11340</name>
</gene>
<sequence>MQETPKGSRLHIAIFGRRNAGKSSLINALTNQDIALVSDVPGTTTDPVYKAMEILPIGPVMIIDTAGIDDVGDLGALRIERTMQVLNKADLAVVVIEPEQGLTEFEQTLVKEIRKRSLPIAGVVNKSDVMSASSDTIAGWSTTLDLPLINISAKTGQGIEELKRLIIKLAPDNWEGPPVIGDLVSPGDTVVLVVPIDLAAPKGRLILPQVQTIRDLLDNDACAVVVKERELKEALDGLKKPPRLVVTDSQEFMKVGADTPPGVMLTSFSILMARHKGDLETLVTGAKAIEALKPGDKVLISEGCTHHRQADDIGRVKIPRWLRQAVGGELDFEWVSGGTFPPDLAKYKLIIHCGACMLNRREMLYRLAMAREAEVPIVNYGLLIAQVHGILHRALAPFPLAQMILED</sequence>
<dbReference type="Gene3D" id="3.40.50.11420">
    <property type="match status" value="1"/>
</dbReference>
<dbReference type="AlphaFoldDB" id="A0A1W2D1P2"/>
<organism evidence="6 7">
    <name type="scientific">Sporomusa malonica</name>
    <dbReference type="NCBI Taxonomy" id="112901"/>
    <lineage>
        <taxon>Bacteria</taxon>
        <taxon>Bacillati</taxon>
        <taxon>Bacillota</taxon>
        <taxon>Negativicutes</taxon>
        <taxon>Selenomonadales</taxon>
        <taxon>Sporomusaceae</taxon>
        <taxon>Sporomusa</taxon>
    </lineage>
</organism>
<dbReference type="Pfam" id="PF18133">
    <property type="entry name" value="HydF_tetramer"/>
    <property type="match status" value="1"/>
</dbReference>
<dbReference type="FunFam" id="3.40.50.11420:FF:000001">
    <property type="entry name" value="Hydrogenase maturation GTPase HydF"/>
    <property type="match status" value="1"/>
</dbReference>
<evidence type="ECO:0000259" key="3">
    <source>
        <dbReference type="Pfam" id="PF01926"/>
    </source>
</evidence>
<dbReference type="NCBIfam" id="TIGR03918">
    <property type="entry name" value="GTP_HydF"/>
    <property type="match status" value="1"/>
</dbReference>
<dbReference type="GO" id="GO:0005737">
    <property type="term" value="C:cytoplasm"/>
    <property type="evidence" value="ECO:0007669"/>
    <property type="project" value="TreeGrafter"/>
</dbReference>
<dbReference type="NCBIfam" id="TIGR00231">
    <property type="entry name" value="small_GTP"/>
    <property type="match status" value="1"/>
</dbReference>
<feature type="domain" description="G" evidence="3">
    <location>
        <begin position="11"/>
        <end position="126"/>
    </location>
</feature>